<dbReference type="AlphaFoldDB" id="A0A510E6V5"/>
<dbReference type="EMBL" id="AP018930">
    <property type="protein sequence ID" value="BBG27768.1"/>
    <property type="molecule type" value="Genomic_DNA"/>
</dbReference>
<accession>A0A510E6V5</accession>
<gene>
    <name evidence="1" type="ORF">IC007_2322</name>
</gene>
<proteinExistence type="predicted"/>
<sequence length="29" mass="3345">MGGNLDTGVYIYMYMLSRNLIGETLNEIY</sequence>
<dbReference type="Proteomes" id="UP000325030">
    <property type="component" value="Chromosome"/>
</dbReference>
<name>A0A510E6V5_9CREN</name>
<reference evidence="2" key="1">
    <citation type="submission" date="2018-09" db="EMBL/GenBank/DDBJ databases">
        <title>Complete Genome Sequencing of Sulfolobus sp. JCM 16834.</title>
        <authorList>
            <person name="Kato S."/>
            <person name="Itoh T."/>
            <person name="Ohkuma M."/>
        </authorList>
    </citation>
    <scope>NUCLEOTIDE SEQUENCE [LARGE SCALE GENOMIC DNA]</scope>
    <source>
        <strain evidence="2">IC-007</strain>
    </source>
</reference>
<protein>
    <submittedName>
        <fullName evidence="1">Uncharacterized protein</fullName>
    </submittedName>
</protein>
<evidence type="ECO:0000313" key="2">
    <source>
        <dbReference type="Proteomes" id="UP000325030"/>
    </source>
</evidence>
<organism evidence="1 2">
    <name type="scientific">Sulfuracidifex tepidarius</name>
    <dbReference type="NCBI Taxonomy" id="1294262"/>
    <lineage>
        <taxon>Archaea</taxon>
        <taxon>Thermoproteota</taxon>
        <taxon>Thermoprotei</taxon>
        <taxon>Sulfolobales</taxon>
        <taxon>Sulfolobaceae</taxon>
        <taxon>Sulfuracidifex</taxon>
    </lineage>
</organism>
<evidence type="ECO:0000313" key="1">
    <source>
        <dbReference type="EMBL" id="BBG27768.1"/>
    </source>
</evidence>